<keyword evidence="9" id="KW-1185">Reference proteome</keyword>
<keyword evidence="1" id="KW-1003">Cell membrane</keyword>
<dbReference type="InterPro" id="IPR010445">
    <property type="entry name" value="LapA_dom"/>
</dbReference>
<dbReference type="GO" id="GO:0005886">
    <property type="term" value="C:plasma membrane"/>
    <property type="evidence" value="ECO:0007669"/>
    <property type="project" value="InterPro"/>
</dbReference>
<name>D5RKJ1_9PROT</name>
<evidence type="ECO:0000256" key="2">
    <source>
        <dbReference type="ARBA" id="ARBA00022692"/>
    </source>
</evidence>
<dbReference type="HOGENOM" id="CLU_154612_1_1_5"/>
<evidence type="ECO:0000256" key="1">
    <source>
        <dbReference type="ARBA" id="ARBA00022475"/>
    </source>
</evidence>
<dbReference type="Pfam" id="PF06305">
    <property type="entry name" value="LapA_dom"/>
    <property type="match status" value="1"/>
</dbReference>
<dbReference type="AlphaFoldDB" id="D5RKJ1"/>
<evidence type="ECO:0000313" key="9">
    <source>
        <dbReference type="Proteomes" id="UP000005324"/>
    </source>
</evidence>
<evidence type="ECO:0000256" key="6">
    <source>
        <dbReference type="SAM" id="Phobius"/>
    </source>
</evidence>
<keyword evidence="3 6" id="KW-1133">Transmembrane helix</keyword>
<organism evidence="8 9">
    <name type="scientific">Pseudoroseomonas cervicalis ATCC 49957</name>
    <dbReference type="NCBI Taxonomy" id="525371"/>
    <lineage>
        <taxon>Bacteria</taxon>
        <taxon>Pseudomonadati</taxon>
        <taxon>Pseudomonadota</taxon>
        <taxon>Alphaproteobacteria</taxon>
        <taxon>Acetobacterales</taxon>
        <taxon>Roseomonadaceae</taxon>
        <taxon>Roseomonas</taxon>
    </lineage>
</organism>
<evidence type="ECO:0000259" key="7">
    <source>
        <dbReference type="Pfam" id="PF06305"/>
    </source>
</evidence>
<evidence type="ECO:0000313" key="8">
    <source>
        <dbReference type="EMBL" id="EFH12175.1"/>
    </source>
</evidence>
<comment type="caution">
    <text evidence="8">The sequence shown here is derived from an EMBL/GenBank/DDBJ whole genome shotgun (WGS) entry which is preliminary data.</text>
</comment>
<evidence type="ECO:0000256" key="5">
    <source>
        <dbReference type="SAM" id="MobiDB-lite"/>
    </source>
</evidence>
<proteinExistence type="predicted"/>
<accession>D5RKJ1</accession>
<evidence type="ECO:0000256" key="4">
    <source>
        <dbReference type="ARBA" id="ARBA00023136"/>
    </source>
</evidence>
<reference evidence="8 9" key="1">
    <citation type="submission" date="2010-04" db="EMBL/GenBank/DDBJ databases">
        <authorList>
            <person name="Qin X."/>
            <person name="Bachman B."/>
            <person name="Battles P."/>
            <person name="Bell A."/>
            <person name="Bess C."/>
            <person name="Bickham C."/>
            <person name="Chaboub L."/>
            <person name="Chen D."/>
            <person name="Coyle M."/>
            <person name="Deiros D.R."/>
            <person name="Dinh H."/>
            <person name="Forbes L."/>
            <person name="Fowler G."/>
            <person name="Francisco L."/>
            <person name="Fu Q."/>
            <person name="Gubbala S."/>
            <person name="Hale W."/>
            <person name="Han Y."/>
            <person name="Hemphill L."/>
            <person name="Highlander S.K."/>
            <person name="Hirani K."/>
            <person name="Hogues M."/>
            <person name="Jackson L."/>
            <person name="Jakkamsetti A."/>
            <person name="Javaid M."/>
            <person name="Jiang H."/>
            <person name="Korchina V."/>
            <person name="Kovar C."/>
            <person name="Lara F."/>
            <person name="Lee S."/>
            <person name="Mata R."/>
            <person name="Mathew T."/>
            <person name="Moen C."/>
            <person name="Morales K."/>
            <person name="Munidasa M."/>
            <person name="Nazareth L."/>
            <person name="Ngo R."/>
            <person name="Nguyen L."/>
            <person name="Okwuonu G."/>
            <person name="Ongeri F."/>
            <person name="Patil S."/>
            <person name="Petrosino J."/>
            <person name="Pham C."/>
            <person name="Pham P."/>
            <person name="Pu L.-L."/>
            <person name="Puazo M."/>
            <person name="Raj R."/>
            <person name="Reid J."/>
            <person name="Rouhana J."/>
            <person name="Saada N."/>
            <person name="Shang Y."/>
            <person name="Simmons D."/>
            <person name="Thornton R."/>
            <person name="Warren J."/>
            <person name="Weissenberger G."/>
            <person name="Zhang J."/>
            <person name="Zhang L."/>
            <person name="Zhou C."/>
            <person name="Zhu D."/>
            <person name="Muzny D."/>
            <person name="Worley K."/>
            <person name="Gibbs R."/>
        </authorList>
    </citation>
    <scope>NUCLEOTIDE SEQUENCE [LARGE SCALE GENOMIC DNA]</scope>
    <source>
        <strain evidence="8 9">ATCC 49957</strain>
    </source>
</reference>
<keyword evidence="2 6" id="KW-0812">Transmembrane</keyword>
<dbReference type="RefSeq" id="WP_007004825.1">
    <property type="nucleotide sequence ID" value="NZ_GG770780.1"/>
</dbReference>
<feature type="domain" description="Lipopolysaccharide assembly protein A" evidence="7">
    <location>
        <begin position="24"/>
        <end position="88"/>
    </location>
</feature>
<protein>
    <recommendedName>
        <fullName evidence="7">Lipopolysaccharide assembly protein A domain-containing protein</fullName>
    </recommendedName>
</protein>
<feature type="transmembrane region" description="Helical" evidence="6">
    <location>
        <begin position="41"/>
        <end position="69"/>
    </location>
</feature>
<gene>
    <name evidence="8" type="ORF">HMPREF0731_1601</name>
</gene>
<sequence>MMRLIGLILTAILLLLLVLFAISNTAPVSLLLWPFDLAWEVPLAGAVLGAAAIAFLLGALVAWGGALHYRRRARKMQRAAQLLEAELAELRAKEEASSPSPVPPLAPAGGGTALARAS</sequence>
<dbReference type="EMBL" id="ADVL01000268">
    <property type="protein sequence ID" value="EFH12175.1"/>
    <property type="molecule type" value="Genomic_DNA"/>
</dbReference>
<dbReference type="Proteomes" id="UP000005324">
    <property type="component" value="Unassembled WGS sequence"/>
</dbReference>
<feature type="region of interest" description="Disordered" evidence="5">
    <location>
        <begin position="94"/>
        <end position="118"/>
    </location>
</feature>
<keyword evidence="4 6" id="KW-0472">Membrane</keyword>
<evidence type="ECO:0000256" key="3">
    <source>
        <dbReference type="ARBA" id="ARBA00022989"/>
    </source>
</evidence>